<dbReference type="EMBL" id="BDUD01000001">
    <property type="protein sequence ID" value="GBG20936.1"/>
    <property type="molecule type" value="Genomic_DNA"/>
</dbReference>
<name>A0A2R5FQA0_NOSCO</name>
<dbReference type="Proteomes" id="UP000245124">
    <property type="component" value="Unassembled WGS sequence"/>
</dbReference>
<dbReference type="Gene3D" id="1.10.3210.10">
    <property type="entry name" value="Hypothetical protein af1432"/>
    <property type="match status" value="1"/>
</dbReference>
<dbReference type="PANTHER" id="PTHR21174:SF0">
    <property type="entry name" value="HD PHOSPHOHYDROLASE FAMILY PROTEIN-RELATED"/>
    <property type="match status" value="1"/>
</dbReference>
<dbReference type="PIRSF" id="PIRSF035170">
    <property type="entry name" value="HD_phosphohydro"/>
    <property type="match status" value="1"/>
</dbReference>
<sequence length="216" mass="24661">MPTENLTHILFSNWQHTLQPFGVDQVAAEKAFNDLVAAYSTPGRYYHTLKHIDRVFKTIQILQGYTTNLAAVQLAAWFHDVVYDTQAQDNEQRSADYAFDLLSNLGIPESTITIVTRIILNTKDHQAAVDDYDSQVLLDADLAILATNQVQYREYAHAIRQEYGWMAEADYITGRQQVLERFLQRSHIYFTPLMSEFAEPSARGNIQGEIQSLLSD</sequence>
<dbReference type="AlphaFoldDB" id="A0A2R5FQA0"/>
<comment type="caution">
    <text evidence="1">The sequence shown here is derived from an EMBL/GenBank/DDBJ whole genome shotgun (WGS) entry which is preliminary data.</text>
</comment>
<organism evidence="1 2">
    <name type="scientific">Nostoc commune NIES-4072</name>
    <dbReference type="NCBI Taxonomy" id="2005467"/>
    <lineage>
        <taxon>Bacteria</taxon>
        <taxon>Bacillati</taxon>
        <taxon>Cyanobacteriota</taxon>
        <taxon>Cyanophyceae</taxon>
        <taxon>Nostocales</taxon>
        <taxon>Nostocaceae</taxon>
        <taxon>Nostoc</taxon>
    </lineage>
</organism>
<reference evidence="1 2" key="1">
    <citation type="submission" date="2017-06" db="EMBL/GenBank/DDBJ databases">
        <title>Genome sequencing of cyanobaciteial culture collection at National Institute for Environmental Studies (NIES).</title>
        <authorList>
            <person name="Hirose Y."/>
            <person name="Shimura Y."/>
            <person name="Fujisawa T."/>
            <person name="Nakamura Y."/>
            <person name="Kawachi M."/>
        </authorList>
    </citation>
    <scope>NUCLEOTIDE SEQUENCE [LARGE SCALE GENOMIC DNA]</scope>
    <source>
        <strain evidence="1 2">NIES-4072</strain>
    </source>
</reference>
<dbReference type="SUPFAM" id="SSF109604">
    <property type="entry name" value="HD-domain/PDEase-like"/>
    <property type="match status" value="1"/>
</dbReference>
<evidence type="ECO:0000313" key="1">
    <source>
        <dbReference type="EMBL" id="GBG20936.1"/>
    </source>
</evidence>
<accession>A0A2R5FQA0</accession>
<dbReference type="OrthoDB" id="9808993at2"/>
<dbReference type="RefSeq" id="WP_109010929.1">
    <property type="nucleotide sequence ID" value="NZ_BDUD01000001.1"/>
</dbReference>
<dbReference type="InterPro" id="IPR009218">
    <property type="entry name" value="HD_phosphohydro"/>
</dbReference>
<proteinExistence type="predicted"/>
<gene>
    <name evidence="1" type="ORF">NIES4072_46180</name>
</gene>
<protein>
    <recommendedName>
        <fullName evidence="3">HD domain-containing protein</fullName>
    </recommendedName>
</protein>
<dbReference type="PANTHER" id="PTHR21174">
    <property type="match status" value="1"/>
</dbReference>
<evidence type="ECO:0008006" key="3">
    <source>
        <dbReference type="Google" id="ProtNLM"/>
    </source>
</evidence>
<evidence type="ECO:0000313" key="2">
    <source>
        <dbReference type="Proteomes" id="UP000245124"/>
    </source>
</evidence>
<keyword evidence="2" id="KW-1185">Reference proteome</keyword>